<dbReference type="Pfam" id="PF01850">
    <property type="entry name" value="PIN"/>
    <property type="match status" value="1"/>
</dbReference>
<dbReference type="PANTHER" id="PTHR35901">
    <property type="entry name" value="RIBONUCLEASE VAPC3"/>
    <property type="match status" value="1"/>
</dbReference>
<keyword evidence="1" id="KW-0460">Magnesium</keyword>
<evidence type="ECO:0000256" key="1">
    <source>
        <dbReference type="ARBA" id="ARBA00022842"/>
    </source>
</evidence>
<evidence type="ECO:0000259" key="2">
    <source>
        <dbReference type="Pfam" id="PF01850"/>
    </source>
</evidence>
<dbReference type="eggNOG" id="arCOG00729">
    <property type="taxonomic scope" value="Archaea"/>
</dbReference>
<accession>F4B6S1</accession>
<organism evidence="3 4">
    <name type="scientific">Acidianus hospitalis (strain W1)</name>
    <dbReference type="NCBI Taxonomy" id="933801"/>
    <lineage>
        <taxon>Archaea</taxon>
        <taxon>Thermoproteota</taxon>
        <taxon>Thermoprotei</taxon>
        <taxon>Sulfolobales</taxon>
        <taxon>Sulfolobaceae</taxon>
        <taxon>Acidianus</taxon>
    </lineage>
</organism>
<feature type="domain" description="PIN" evidence="2">
    <location>
        <begin position="22"/>
        <end position="117"/>
    </location>
</feature>
<sequence>MKGEFLLDSSALYPLLNYADKVDVSKIYILSLTFYEVGNAIWKEFYIHKRIKDPFTLSLLFQKFLHKLKVLSDPPANEVMKVAVDKGLTFYDASYVYSAEANSLTLVSEDKELIKKANAIPLKEFIRL</sequence>
<dbReference type="OrthoDB" id="168412at2157"/>
<dbReference type="GeneID" id="10601237"/>
<dbReference type="InterPro" id="IPR029060">
    <property type="entry name" value="PIN-like_dom_sf"/>
</dbReference>
<evidence type="ECO:0000313" key="3">
    <source>
        <dbReference type="EMBL" id="AEE94614.1"/>
    </source>
</evidence>
<dbReference type="RefSeq" id="WP_013776529.1">
    <property type="nucleotide sequence ID" value="NC_015518.1"/>
</dbReference>
<reference key="2">
    <citation type="journal article" date="2011" name="Extremophiles">
        <title>Genomic analyses of Acidianus hospitalis W1 a host for studying crenarchaeal virus and plasmid life cycles.</title>
        <authorList>
            <person name="You X.Y."/>
            <person name="Liu C."/>
            <person name="Wang S.Y."/>
            <person name="Jiang C.Y."/>
            <person name="Shah S.A."/>
            <person name="Prangishvili D."/>
            <person name="Liu S.J."/>
            <person name="Garrett R.A."/>
        </authorList>
    </citation>
    <scope>NUCLEOTIDE SEQUENCE</scope>
    <source>
        <strain>W1</strain>
    </source>
</reference>
<dbReference type="InterPro" id="IPR002716">
    <property type="entry name" value="PIN_dom"/>
</dbReference>
<name>F4B6S1_ACIHW</name>
<evidence type="ECO:0000313" key="4">
    <source>
        <dbReference type="Proteomes" id="UP000008458"/>
    </source>
</evidence>
<reference evidence="3 4" key="1">
    <citation type="journal article" date="2011" name="Extremophiles">
        <title>Genomic analysis of Acidianus hospitalis W1 a host for studying crenarchaeal virus and plasmid life cycles.</title>
        <authorList>
            <person name="You X.Y."/>
            <person name="Liu C."/>
            <person name="Wang S.Y."/>
            <person name="Jiang C.Y."/>
            <person name="Shah S.A."/>
            <person name="Prangishvili D."/>
            <person name="She Q."/>
            <person name="Liu S.J."/>
            <person name="Garrett R.A."/>
        </authorList>
    </citation>
    <scope>NUCLEOTIDE SEQUENCE [LARGE SCALE GENOMIC DNA]</scope>
    <source>
        <strain evidence="3 4">W1</strain>
    </source>
</reference>
<proteinExistence type="predicted"/>
<dbReference type="InterPro" id="IPR044153">
    <property type="entry name" value="PIN_Pae0151-like"/>
</dbReference>
<dbReference type="Proteomes" id="UP000008458">
    <property type="component" value="Chromosome"/>
</dbReference>
<dbReference type="PANTHER" id="PTHR35901:SF1">
    <property type="entry name" value="EXONUCLEASE VAPC9"/>
    <property type="match status" value="1"/>
</dbReference>
<dbReference type="SUPFAM" id="SSF88723">
    <property type="entry name" value="PIN domain-like"/>
    <property type="match status" value="1"/>
</dbReference>
<dbReference type="EMBL" id="CP002535">
    <property type="protein sequence ID" value="AEE94614.1"/>
    <property type="molecule type" value="Genomic_DNA"/>
</dbReference>
<dbReference type="AlphaFoldDB" id="F4B6S1"/>
<keyword evidence="4" id="KW-1185">Reference proteome</keyword>
<dbReference type="HOGENOM" id="CLU_121774_5_0_2"/>
<dbReference type="KEGG" id="aho:Ahos_1737"/>
<gene>
    <name evidence="3" type="ordered locus">Ahos_1737</name>
</gene>
<protein>
    <submittedName>
        <fullName evidence="3">VapC-type toxin</fullName>
    </submittedName>
</protein>
<dbReference type="Gene3D" id="3.40.50.1010">
    <property type="entry name" value="5'-nuclease"/>
    <property type="match status" value="1"/>
</dbReference>
<dbReference type="CDD" id="cd09873">
    <property type="entry name" value="PIN_Pae0151-like"/>
    <property type="match status" value="1"/>
</dbReference>
<dbReference type="InterPro" id="IPR051619">
    <property type="entry name" value="TypeII_TA_RNase_PINc/VapC"/>
</dbReference>